<reference evidence="8 9" key="1">
    <citation type="submission" date="2023-03" db="EMBL/GenBank/DDBJ databases">
        <title>Bacillus Genome Sequencing.</title>
        <authorList>
            <person name="Dunlap C."/>
        </authorList>
    </citation>
    <scope>NUCLEOTIDE SEQUENCE [LARGE SCALE GENOMIC DNA]</scope>
    <source>
        <strain evidence="8 9">B-23453</strain>
    </source>
</reference>
<evidence type="ECO:0000256" key="6">
    <source>
        <dbReference type="SAM" id="Phobius"/>
    </source>
</evidence>
<evidence type="ECO:0000256" key="2">
    <source>
        <dbReference type="ARBA" id="ARBA00022448"/>
    </source>
</evidence>
<evidence type="ECO:0000256" key="3">
    <source>
        <dbReference type="ARBA" id="ARBA00022692"/>
    </source>
</evidence>
<feature type="transmembrane region" description="Helical" evidence="6">
    <location>
        <begin position="79"/>
        <end position="101"/>
    </location>
</feature>
<comment type="caution">
    <text evidence="8">The sequence shown here is derived from an EMBL/GenBank/DDBJ whole genome shotgun (WGS) entry which is preliminary data.</text>
</comment>
<feature type="transmembrane region" description="Helical" evidence="6">
    <location>
        <begin position="491"/>
        <end position="512"/>
    </location>
</feature>
<gene>
    <name evidence="8" type="ORF">P4T90_05900</name>
</gene>
<dbReference type="RefSeq" id="WP_066267086.1">
    <property type="nucleotide sequence ID" value="NZ_JARMAB010000007.1"/>
</dbReference>
<protein>
    <submittedName>
        <fullName evidence="8">MFS transporter</fullName>
    </submittedName>
</protein>
<evidence type="ECO:0000256" key="4">
    <source>
        <dbReference type="ARBA" id="ARBA00022989"/>
    </source>
</evidence>
<dbReference type="SUPFAM" id="SSF103473">
    <property type="entry name" value="MFS general substrate transporter"/>
    <property type="match status" value="1"/>
</dbReference>
<keyword evidence="2" id="KW-0813">Transport</keyword>
<dbReference type="Pfam" id="PF07690">
    <property type="entry name" value="MFS_1"/>
    <property type="match status" value="1"/>
</dbReference>
<dbReference type="InterPro" id="IPR020846">
    <property type="entry name" value="MFS_dom"/>
</dbReference>
<feature type="transmembrane region" description="Helical" evidence="6">
    <location>
        <begin position="404"/>
        <end position="424"/>
    </location>
</feature>
<dbReference type="InterPro" id="IPR036259">
    <property type="entry name" value="MFS_trans_sf"/>
</dbReference>
<dbReference type="PANTHER" id="PTHR23501:SF191">
    <property type="entry name" value="VACUOLAR BASIC AMINO ACID TRANSPORTER 4"/>
    <property type="match status" value="1"/>
</dbReference>
<dbReference type="Gene3D" id="1.20.1250.20">
    <property type="entry name" value="MFS general substrate transporter like domains"/>
    <property type="match status" value="1"/>
</dbReference>
<feature type="transmembrane region" description="Helical" evidence="6">
    <location>
        <begin position="208"/>
        <end position="232"/>
    </location>
</feature>
<dbReference type="PANTHER" id="PTHR23501">
    <property type="entry name" value="MAJOR FACILITATOR SUPERFAMILY"/>
    <property type="match status" value="1"/>
</dbReference>
<dbReference type="EMBL" id="JARMAB010000007">
    <property type="protein sequence ID" value="MED1202625.1"/>
    <property type="molecule type" value="Genomic_DNA"/>
</dbReference>
<evidence type="ECO:0000256" key="5">
    <source>
        <dbReference type="ARBA" id="ARBA00023136"/>
    </source>
</evidence>
<feature type="transmembrane region" description="Helical" evidence="6">
    <location>
        <begin position="339"/>
        <end position="357"/>
    </location>
</feature>
<feature type="transmembrane region" description="Helical" evidence="6">
    <location>
        <begin position="311"/>
        <end position="332"/>
    </location>
</feature>
<feature type="transmembrane region" description="Helical" evidence="6">
    <location>
        <begin position="133"/>
        <end position="154"/>
    </location>
</feature>
<keyword evidence="5 6" id="KW-0472">Membrane</keyword>
<keyword evidence="3 6" id="KW-0812">Transmembrane</keyword>
<keyword evidence="4 6" id="KW-1133">Transmembrane helix</keyword>
<feature type="domain" description="Major facilitator superfamily (MFS) profile" evidence="7">
    <location>
        <begin position="6"/>
        <end position="514"/>
    </location>
</feature>
<feature type="transmembrane region" description="Helical" evidence="6">
    <location>
        <begin position="238"/>
        <end position="255"/>
    </location>
</feature>
<dbReference type="Proteomes" id="UP001341444">
    <property type="component" value="Unassembled WGS sequence"/>
</dbReference>
<evidence type="ECO:0000313" key="8">
    <source>
        <dbReference type="EMBL" id="MED1202625.1"/>
    </source>
</evidence>
<evidence type="ECO:0000313" key="9">
    <source>
        <dbReference type="Proteomes" id="UP001341444"/>
    </source>
</evidence>
<feature type="transmembrane region" description="Helical" evidence="6">
    <location>
        <begin position="7"/>
        <end position="28"/>
    </location>
</feature>
<feature type="transmembrane region" description="Helical" evidence="6">
    <location>
        <begin position="107"/>
        <end position="126"/>
    </location>
</feature>
<evidence type="ECO:0000256" key="1">
    <source>
        <dbReference type="ARBA" id="ARBA00004651"/>
    </source>
</evidence>
<sequence>MKLPKYWIVILAMIFSIGPNLLIMSGFMQIQAIIQNSFGSSSYSTMDISIISNIAFAVFIPLGPVLSRKFGIRLSFYSSQVISALTFIISAISSNTFVLAFSRSIEGALTGTQLMVLVPLLFIEYPAERRNRVLGILLSILFGSVSIGAILGSLSQEYDSWRWLFIACALSAIIAVIVGKGLPKHAFPVPTQSNNNTPKIGHRERFDALGLIVLFLLGIFTAITLSNILPYGFRSPSVIMPACLTIVLFINFLIVELNVSKPLVNFRLIRSFRSILGAIIAIGSNLLMLVAMSGLGYWMRVVSQFDANAMPSVYFGLVISVALAAILAASFFDRIGGGPLFVLGCMCMILASYRLTILGENTTLYQLQIWLIIFACGVGLNFVVGLVTCALGGPLGQIPRTITVVQFLRVLFYSAIAPIAQWFLNWDTSVNQSVDSAKISLSNPIAVASYNQIVQHFISQGSPATIANKLTMNLVVNQVHRDAALSATHHIFLISFVGSLVLLILAWIIVFMGKGLPISQQRHHN</sequence>
<keyword evidence="9" id="KW-1185">Reference proteome</keyword>
<feature type="transmembrane region" description="Helical" evidence="6">
    <location>
        <begin position="275"/>
        <end position="299"/>
    </location>
</feature>
<organism evidence="8 9">
    <name type="scientific">Heyndrickxia acidicola</name>
    <dbReference type="NCBI Taxonomy" id="209389"/>
    <lineage>
        <taxon>Bacteria</taxon>
        <taxon>Bacillati</taxon>
        <taxon>Bacillota</taxon>
        <taxon>Bacilli</taxon>
        <taxon>Bacillales</taxon>
        <taxon>Bacillaceae</taxon>
        <taxon>Heyndrickxia</taxon>
    </lineage>
</organism>
<feature type="transmembrane region" description="Helical" evidence="6">
    <location>
        <begin position="160"/>
        <end position="178"/>
    </location>
</feature>
<evidence type="ECO:0000259" key="7">
    <source>
        <dbReference type="PROSITE" id="PS50850"/>
    </source>
</evidence>
<dbReference type="PROSITE" id="PS50850">
    <property type="entry name" value="MFS"/>
    <property type="match status" value="1"/>
</dbReference>
<dbReference type="InterPro" id="IPR011701">
    <property type="entry name" value="MFS"/>
</dbReference>
<feature type="transmembrane region" description="Helical" evidence="6">
    <location>
        <begin position="48"/>
        <end position="67"/>
    </location>
</feature>
<feature type="transmembrane region" description="Helical" evidence="6">
    <location>
        <begin position="369"/>
        <end position="392"/>
    </location>
</feature>
<accession>A0ABU6MDP1</accession>
<comment type="subcellular location">
    <subcellularLocation>
        <location evidence="1">Cell membrane</location>
        <topology evidence="1">Multi-pass membrane protein</topology>
    </subcellularLocation>
</comment>
<proteinExistence type="predicted"/>
<name>A0ABU6MDP1_9BACI</name>